<dbReference type="GO" id="GO:0003700">
    <property type="term" value="F:DNA-binding transcription factor activity"/>
    <property type="evidence" value="ECO:0007669"/>
    <property type="project" value="InterPro"/>
</dbReference>
<dbReference type="Gene3D" id="3.40.190.290">
    <property type="match status" value="1"/>
</dbReference>
<comment type="similarity">
    <text evidence="1">Belongs to the LysR transcriptional regulatory family.</text>
</comment>
<dbReference type="Pfam" id="PF00126">
    <property type="entry name" value="HTH_1"/>
    <property type="match status" value="1"/>
</dbReference>
<evidence type="ECO:0000256" key="3">
    <source>
        <dbReference type="ARBA" id="ARBA00023125"/>
    </source>
</evidence>
<reference evidence="6 7" key="1">
    <citation type="submission" date="2020-08" db="EMBL/GenBank/DDBJ databases">
        <title>Genomic Encyclopedia of Type Strains, Phase IV (KMG-IV): sequencing the most valuable type-strain genomes for metagenomic binning, comparative biology and taxonomic classification.</title>
        <authorList>
            <person name="Goeker M."/>
        </authorList>
    </citation>
    <scope>NUCLEOTIDE SEQUENCE [LARGE SCALE GENOMIC DNA]</scope>
    <source>
        <strain evidence="6 7">DSM 25079</strain>
    </source>
</reference>
<accession>A0A7W9ECZ4</accession>
<dbReference type="GO" id="GO:0005829">
    <property type="term" value="C:cytosol"/>
    <property type="evidence" value="ECO:0007669"/>
    <property type="project" value="TreeGrafter"/>
</dbReference>
<name>A0A7W9ECZ4_9SPHN</name>
<evidence type="ECO:0000313" key="7">
    <source>
        <dbReference type="Proteomes" id="UP000549617"/>
    </source>
</evidence>
<proteinExistence type="inferred from homology"/>
<evidence type="ECO:0000256" key="2">
    <source>
        <dbReference type="ARBA" id="ARBA00023015"/>
    </source>
</evidence>
<dbReference type="SUPFAM" id="SSF46785">
    <property type="entry name" value="Winged helix' DNA-binding domain"/>
    <property type="match status" value="1"/>
</dbReference>
<dbReference type="AlphaFoldDB" id="A0A7W9ECZ4"/>
<dbReference type="Proteomes" id="UP000549617">
    <property type="component" value="Unassembled WGS sequence"/>
</dbReference>
<dbReference type="GO" id="GO:0003677">
    <property type="term" value="F:DNA binding"/>
    <property type="evidence" value="ECO:0007669"/>
    <property type="project" value="UniProtKB-KW"/>
</dbReference>
<evidence type="ECO:0000259" key="5">
    <source>
        <dbReference type="PROSITE" id="PS50931"/>
    </source>
</evidence>
<dbReference type="PANTHER" id="PTHR30419">
    <property type="entry name" value="HTH-TYPE TRANSCRIPTIONAL REGULATOR YBHD"/>
    <property type="match status" value="1"/>
</dbReference>
<dbReference type="PRINTS" id="PR00039">
    <property type="entry name" value="HTHLYSR"/>
</dbReference>
<keyword evidence="3 6" id="KW-0238">DNA-binding</keyword>
<dbReference type="Pfam" id="PF03466">
    <property type="entry name" value="LysR_substrate"/>
    <property type="match status" value="1"/>
</dbReference>
<keyword evidence="7" id="KW-1185">Reference proteome</keyword>
<dbReference type="InterPro" id="IPR036388">
    <property type="entry name" value="WH-like_DNA-bd_sf"/>
</dbReference>
<dbReference type="InterPro" id="IPR000847">
    <property type="entry name" value="LysR_HTH_N"/>
</dbReference>
<dbReference type="PANTHER" id="PTHR30419:SF8">
    <property type="entry name" value="NITROGEN ASSIMILATION TRANSCRIPTIONAL ACTIVATOR-RELATED"/>
    <property type="match status" value="1"/>
</dbReference>
<dbReference type="SUPFAM" id="SSF53850">
    <property type="entry name" value="Periplasmic binding protein-like II"/>
    <property type="match status" value="1"/>
</dbReference>
<dbReference type="RefSeq" id="WP_184015329.1">
    <property type="nucleotide sequence ID" value="NZ_JACIJC010000001.1"/>
</dbReference>
<organism evidence="6 7">
    <name type="scientific">Sphingobium boeckii</name>
    <dbReference type="NCBI Taxonomy" id="1082345"/>
    <lineage>
        <taxon>Bacteria</taxon>
        <taxon>Pseudomonadati</taxon>
        <taxon>Pseudomonadota</taxon>
        <taxon>Alphaproteobacteria</taxon>
        <taxon>Sphingomonadales</taxon>
        <taxon>Sphingomonadaceae</taxon>
        <taxon>Sphingobium</taxon>
    </lineage>
</organism>
<dbReference type="FunFam" id="1.10.10.10:FF:000001">
    <property type="entry name" value="LysR family transcriptional regulator"/>
    <property type="match status" value="1"/>
</dbReference>
<dbReference type="InterPro" id="IPR036390">
    <property type="entry name" value="WH_DNA-bd_sf"/>
</dbReference>
<dbReference type="InterPro" id="IPR005119">
    <property type="entry name" value="LysR_subst-bd"/>
</dbReference>
<keyword evidence="2" id="KW-0805">Transcription regulation</keyword>
<dbReference type="PROSITE" id="PS50931">
    <property type="entry name" value="HTH_LYSR"/>
    <property type="match status" value="1"/>
</dbReference>
<dbReference type="Gene3D" id="1.10.10.10">
    <property type="entry name" value="Winged helix-like DNA-binding domain superfamily/Winged helix DNA-binding domain"/>
    <property type="match status" value="1"/>
</dbReference>
<comment type="caution">
    <text evidence="6">The sequence shown here is derived from an EMBL/GenBank/DDBJ whole genome shotgun (WGS) entry which is preliminary data.</text>
</comment>
<dbReference type="CDD" id="cd08440">
    <property type="entry name" value="PBP2_LTTR_like_4"/>
    <property type="match status" value="1"/>
</dbReference>
<keyword evidence="4" id="KW-0804">Transcription</keyword>
<gene>
    <name evidence="6" type="ORF">FHS49_000744</name>
</gene>
<feature type="domain" description="HTH lysR-type" evidence="5">
    <location>
        <begin position="5"/>
        <end position="62"/>
    </location>
</feature>
<sequence>MRINITPHHLRSVMAVAQTGSFTAAASKMGLSQPALSRIVRSVEAELGCVIFDRDTRNVSPTAAGETILATMRNALTDYDRALIHLREQALGQSGNVRVATLPSLAQALLAPAIAKMRIAAPSIELHIYDGLSETVMTQVIDGEVDIGLVDRPANHPKLKYVELLKDQVGVVCRNDDPIAALKRVDWQVFDDRPFIAMAVGSSVRTLIDAALSQCHLSVRPLYEPAFLATVGALVSSRAGITALPKLAAAGLQQEGLSWRPLGNPEILRSCGYILRLDRETQPAATTLLTLLEETSTDITVAE</sequence>
<evidence type="ECO:0000313" key="6">
    <source>
        <dbReference type="EMBL" id="MBB5684753.1"/>
    </source>
</evidence>
<evidence type="ECO:0000256" key="1">
    <source>
        <dbReference type="ARBA" id="ARBA00009437"/>
    </source>
</evidence>
<dbReference type="EMBL" id="JACIJC010000001">
    <property type="protein sequence ID" value="MBB5684753.1"/>
    <property type="molecule type" value="Genomic_DNA"/>
</dbReference>
<protein>
    <submittedName>
        <fullName evidence="6">DNA-binding transcriptional LysR family regulator</fullName>
    </submittedName>
</protein>
<evidence type="ECO:0000256" key="4">
    <source>
        <dbReference type="ARBA" id="ARBA00023163"/>
    </source>
</evidence>
<dbReference type="InterPro" id="IPR050950">
    <property type="entry name" value="HTH-type_LysR_regulators"/>
</dbReference>